<keyword evidence="5" id="KW-1185">Reference proteome</keyword>
<accession>A0ABV2JB19</accession>
<name>A0ABV2JB19_9FIRM</name>
<comment type="caution">
    <text evidence="4">The sequence shown here is derived from an EMBL/GenBank/DDBJ whole genome shotgun (WGS) entry which is preliminary data.</text>
</comment>
<dbReference type="Gene3D" id="1.10.4100.10">
    <property type="entry name" value="2-methylcitrate dehydratase PrpD"/>
    <property type="match status" value="1"/>
</dbReference>
<comment type="similarity">
    <text evidence="1">Belongs to the PrpD family.</text>
</comment>
<dbReference type="InterPro" id="IPR042188">
    <property type="entry name" value="MmgE/PrpD_sf_2"/>
</dbReference>
<dbReference type="Gene3D" id="3.30.1330.120">
    <property type="entry name" value="2-methylcitrate dehydratase PrpD"/>
    <property type="match status" value="1"/>
</dbReference>
<dbReference type="InterPro" id="IPR045336">
    <property type="entry name" value="MmgE_PrpD_N"/>
</dbReference>
<proteinExistence type="inferred from homology"/>
<dbReference type="Pfam" id="PF03972">
    <property type="entry name" value="MmgE_PrpD_N"/>
    <property type="match status" value="1"/>
</dbReference>
<dbReference type="InterPro" id="IPR042183">
    <property type="entry name" value="MmgE/PrpD_sf_1"/>
</dbReference>
<evidence type="ECO:0000313" key="4">
    <source>
        <dbReference type="EMBL" id="MET3617793.1"/>
    </source>
</evidence>
<dbReference type="PANTHER" id="PTHR16943:SF8">
    <property type="entry name" value="2-METHYLCITRATE DEHYDRATASE"/>
    <property type="match status" value="1"/>
</dbReference>
<feature type="domain" description="MmgE/PrpD C-terminal" evidence="3">
    <location>
        <begin position="259"/>
        <end position="421"/>
    </location>
</feature>
<dbReference type="InterPro" id="IPR005656">
    <property type="entry name" value="MmgE_PrpD"/>
</dbReference>
<evidence type="ECO:0000259" key="3">
    <source>
        <dbReference type="Pfam" id="PF19305"/>
    </source>
</evidence>
<evidence type="ECO:0000313" key="5">
    <source>
        <dbReference type="Proteomes" id="UP001549162"/>
    </source>
</evidence>
<dbReference type="RefSeq" id="WP_354368572.1">
    <property type="nucleotide sequence ID" value="NZ_JBEPMA010000009.1"/>
</dbReference>
<dbReference type="InterPro" id="IPR045337">
    <property type="entry name" value="MmgE_PrpD_C"/>
</dbReference>
<dbReference type="EMBL" id="JBEPMA010000009">
    <property type="protein sequence ID" value="MET3617793.1"/>
    <property type="molecule type" value="Genomic_DNA"/>
</dbReference>
<dbReference type="Proteomes" id="UP001549162">
    <property type="component" value="Unassembled WGS sequence"/>
</dbReference>
<evidence type="ECO:0000259" key="2">
    <source>
        <dbReference type="Pfam" id="PF03972"/>
    </source>
</evidence>
<feature type="domain" description="MmgE/PrpD N-terminal" evidence="2">
    <location>
        <begin position="11"/>
        <end position="195"/>
    </location>
</feature>
<protein>
    <submittedName>
        <fullName evidence="4">2-methylcitrate dehydratase PrpD</fullName>
    </submittedName>
</protein>
<dbReference type="SUPFAM" id="SSF103378">
    <property type="entry name" value="2-methylcitrate dehydratase PrpD"/>
    <property type="match status" value="1"/>
</dbReference>
<evidence type="ECO:0000256" key="1">
    <source>
        <dbReference type="ARBA" id="ARBA00006174"/>
    </source>
</evidence>
<organism evidence="4 5">
    <name type="scientific">Peptoniphilus olsenii</name>
    <dbReference type="NCBI Taxonomy" id="411570"/>
    <lineage>
        <taxon>Bacteria</taxon>
        <taxon>Bacillati</taxon>
        <taxon>Bacillota</taxon>
        <taxon>Tissierellia</taxon>
        <taxon>Tissierellales</taxon>
        <taxon>Peptoniphilaceae</taxon>
        <taxon>Peptoniphilus</taxon>
    </lineage>
</organism>
<gene>
    <name evidence="4" type="ORF">ABID14_001428</name>
</gene>
<dbReference type="PANTHER" id="PTHR16943">
    <property type="entry name" value="2-METHYLCITRATE DEHYDRATASE-RELATED"/>
    <property type="match status" value="1"/>
</dbReference>
<dbReference type="Pfam" id="PF19305">
    <property type="entry name" value="MmgE_PrpD_C"/>
    <property type="match status" value="1"/>
</dbReference>
<reference evidence="4 5" key="1">
    <citation type="submission" date="2024-06" db="EMBL/GenBank/DDBJ databases">
        <title>Genomic Encyclopedia of Type Strains, Phase IV (KMG-IV): sequencing the most valuable type-strain genomes for metagenomic binning, comparative biology and taxonomic classification.</title>
        <authorList>
            <person name="Goeker M."/>
        </authorList>
    </citation>
    <scope>NUCLEOTIDE SEQUENCE [LARGE SCALE GENOMIC DNA]</scope>
    <source>
        <strain evidence="4 5">DSM 21460</strain>
    </source>
</reference>
<dbReference type="InterPro" id="IPR036148">
    <property type="entry name" value="MmgE/PrpD_sf"/>
</dbReference>
<sequence length="447" mass="50237">MQFNFNRNLKIEKYIKNTKWEDFSDDIKSQAIICSIDLFNALILGSCGEQFNIGLSFAKDFYSKGKVKVVGTDELLNLPGAVVAMSHSSNSFDIDDGYNLIKGHPGTSFIGGLLASSSFKNVNYKNFLEALVVCYEVCIRAGLAIQDHYNYLHSTGTYGAVGTAVAISKILGLNERQINNALSIAEFHAPLTPVMRSVQHPSMNKDGVPFGGLIGMQSVLETIYGSTGVGYLLELPEYEHFVQTLGKKYLFRDLYFKPYTCCRWAHQPIVASIDLINDNNLDYKNIKKVNVYTFSAAAQLSKIKPNTTDEAQYNISWPVAAALVYKDVGIAQVKDSALKDNEVINMMDKLSFKVDQEMERQFPEKRLAWIEIVMNDNKIFKSKVYSAPGEHTDKIDIEWIEKKFITRTKDIIKDSSQLEILDVLQNGIDLKINDIIDLINKQLINKG</sequence>